<evidence type="ECO:0000313" key="2">
    <source>
        <dbReference type="EMBL" id="CAK8681005.1"/>
    </source>
</evidence>
<feature type="domain" description="CBM21" evidence="1">
    <location>
        <begin position="189"/>
        <end position="299"/>
    </location>
</feature>
<dbReference type="InterPro" id="IPR005036">
    <property type="entry name" value="CBM21_dom"/>
</dbReference>
<dbReference type="PANTHER" id="PTHR12307:SF36">
    <property type="entry name" value="GLYCOGEN-BINDING SUBUNIT 76A"/>
    <property type="match status" value="1"/>
</dbReference>
<name>A0ABP0FMY6_CLALP</name>
<dbReference type="PROSITE" id="PS51159">
    <property type="entry name" value="CBM21"/>
    <property type="match status" value="1"/>
</dbReference>
<protein>
    <recommendedName>
        <fullName evidence="1">CBM21 domain-containing protein</fullName>
    </recommendedName>
</protein>
<dbReference type="EMBL" id="CAWYQH010000079">
    <property type="protein sequence ID" value="CAK8681005.1"/>
    <property type="molecule type" value="Genomic_DNA"/>
</dbReference>
<dbReference type="Pfam" id="PF03370">
    <property type="entry name" value="CBM_21"/>
    <property type="match status" value="1"/>
</dbReference>
<evidence type="ECO:0000259" key="1">
    <source>
        <dbReference type="PROSITE" id="PS51159"/>
    </source>
</evidence>
<dbReference type="InterPro" id="IPR050782">
    <property type="entry name" value="PP1_regulatory_subunit_3"/>
</dbReference>
<dbReference type="Proteomes" id="UP001642483">
    <property type="component" value="Unassembled WGS sequence"/>
</dbReference>
<gene>
    <name evidence="2" type="ORF">CVLEPA_LOCUS11228</name>
</gene>
<dbReference type="InterPro" id="IPR038175">
    <property type="entry name" value="CBM21_dom_sf"/>
</dbReference>
<dbReference type="Gene3D" id="2.60.40.2440">
    <property type="entry name" value="Carbohydrate binding type-21 domain"/>
    <property type="match status" value="1"/>
</dbReference>
<organism evidence="2 3">
    <name type="scientific">Clavelina lepadiformis</name>
    <name type="common">Light-bulb sea squirt</name>
    <name type="synonym">Ascidia lepadiformis</name>
    <dbReference type="NCBI Taxonomy" id="159417"/>
    <lineage>
        <taxon>Eukaryota</taxon>
        <taxon>Metazoa</taxon>
        <taxon>Chordata</taxon>
        <taxon>Tunicata</taxon>
        <taxon>Ascidiacea</taxon>
        <taxon>Aplousobranchia</taxon>
        <taxon>Clavelinidae</taxon>
        <taxon>Clavelina</taxon>
    </lineage>
</organism>
<accession>A0ABP0FMY6</accession>
<keyword evidence="3" id="KW-1185">Reference proteome</keyword>
<sequence length="353" mass="39253">MTVTAQINSPFCPVGTKSSGGVVRMPADVTYLCSVSPPFVYNNNLLSQSFYTSPYNVLSSKPFNRNARIPVKPKALKPCIKAFQNRQNAPTYGGVNIAPQKLQQNSTPNVAKSKKRSVTFADTQGRALTLIKYLTESSYEPPKRLESGELLEGLVKNLSLGKNPTTSDNNATKLKVKFEQPVANYVLFKQRLEVKNVSLENLVVKDNGKLTGTVKVKNLAFNKTVSVRITFDDWKSHSDHQCAYVKNAYENGIFDTFQFDISIPPFFSSRSQQIQFCVNYRCDTAEYWDNNDGANYIIASPDYSASNAASPTSESAPIPIPQRGNCSYPSTYGELPAPEHNMWLNMENSGPFY</sequence>
<dbReference type="PANTHER" id="PTHR12307">
    <property type="entry name" value="PROTEIN PHOSPHATASE 1 REGULATORY SUBUNIT"/>
    <property type="match status" value="1"/>
</dbReference>
<proteinExistence type="predicted"/>
<reference evidence="2 3" key="1">
    <citation type="submission" date="2024-02" db="EMBL/GenBank/DDBJ databases">
        <authorList>
            <person name="Daric V."/>
            <person name="Darras S."/>
        </authorList>
    </citation>
    <scope>NUCLEOTIDE SEQUENCE [LARGE SCALE GENOMIC DNA]</scope>
</reference>
<comment type="caution">
    <text evidence="2">The sequence shown here is derived from an EMBL/GenBank/DDBJ whole genome shotgun (WGS) entry which is preliminary data.</text>
</comment>
<evidence type="ECO:0000313" key="3">
    <source>
        <dbReference type="Proteomes" id="UP001642483"/>
    </source>
</evidence>